<keyword evidence="1" id="KW-1133">Transmembrane helix</keyword>
<feature type="transmembrane region" description="Helical" evidence="1">
    <location>
        <begin position="206"/>
        <end position="226"/>
    </location>
</feature>
<reference evidence="2 3" key="1">
    <citation type="submission" date="2016-11" db="EMBL/GenBank/DDBJ databases">
        <title>Whole Genome Sequencing of Mucilaginibacter polytrichastri RG4-7(T) isolated from the moss sample.</title>
        <authorList>
            <person name="Li Y."/>
        </authorList>
    </citation>
    <scope>NUCLEOTIDE SEQUENCE [LARGE SCALE GENOMIC DNA]</scope>
    <source>
        <strain evidence="2 3">RG4-7</strain>
    </source>
</reference>
<evidence type="ECO:0000256" key="1">
    <source>
        <dbReference type="SAM" id="Phobius"/>
    </source>
</evidence>
<feature type="transmembrane region" description="Helical" evidence="1">
    <location>
        <begin position="53"/>
        <end position="79"/>
    </location>
</feature>
<dbReference type="STRING" id="1302689.RG47T_1255"/>
<dbReference type="OrthoDB" id="797532at2"/>
<keyword evidence="1" id="KW-0812">Transmembrane</keyword>
<protein>
    <recommendedName>
        <fullName evidence="4">Glycerophosphoryl diester phosphodiesterase membrane domain-containing protein</fullName>
    </recommendedName>
</protein>
<gene>
    <name evidence="2" type="ORF">RG47T_1255</name>
</gene>
<keyword evidence="1" id="KW-0472">Membrane</keyword>
<dbReference type="EMBL" id="MPPL01000001">
    <property type="protein sequence ID" value="OKS85809.1"/>
    <property type="molecule type" value="Genomic_DNA"/>
</dbReference>
<dbReference type="Proteomes" id="UP000186720">
    <property type="component" value="Unassembled WGS sequence"/>
</dbReference>
<dbReference type="AlphaFoldDB" id="A0A1Q5ZVM1"/>
<keyword evidence="3" id="KW-1185">Reference proteome</keyword>
<feature type="transmembrane region" description="Helical" evidence="1">
    <location>
        <begin position="21"/>
        <end position="47"/>
    </location>
</feature>
<evidence type="ECO:0008006" key="4">
    <source>
        <dbReference type="Google" id="ProtNLM"/>
    </source>
</evidence>
<feature type="transmembrane region" description="Helical" evidence="1">
    <location>
        <begin position="180"/>
        <end position="200"/>
    </location>
</feature>
<evidence type="ECO:0000313" key="3">
    <source>
        <dbReference type="Proteomes" id="UP000186720"/>
    </source>
</evidence>
<feature type="transmembrane region" description="Helical" evidence="1">
    <location>
        <begin position="100"/>
        <end position="119"/>
    </location>
</feature>
<evidence type="ECO:0000313" key="2">
    <source>
        <dbReference type="EMBL" id="OKS85809.1"/>
    </source>
</evidence>
<comment type="caution">
    <text evidence="2">The sequence shown here is derived from an EMBL/GenBank/DDBJ whole genome shotgun (WGS) entry which is preliminary data.</text>
</comment>
<organism evidence="2 3">
    <name type="scientific">Mucilaginibacter polytrichastri</name>
    <dbReference type="NCBI Taxonomy" id="1302689"/>
    <lineage>
        <taxon>Bacteria</taxon>
        <taxon>Pseudomonadati</taxon>
        <taxon>Bacteroidota</taxon>
        <taxon>Sphingobacteriia</taxon>
        <taxon>Sphingobacteriales</taxon>
        <taxon>Sphingobacteriaceae</taxon>
        <taxon>Mucilaginibacter</taxon>
    </lineage>
</organism>
<dbReference type="RefSeq" id="WP_074488596.1">
    <property type="nucleotide sequence ID" value="NZ_FPAM01000002.1"/>
</dbReference>
<proteinExistence type="predicted"/>
<sequence>MYHPFSIAETIKTSWNILKSNLVTIVVYSAIIFLILTVVGFLGEFVISSIDSFWAQMMLSVVILIVQGYTTLGLYKLIFTLIDSEFYEFEFSQIIPTFRMVFNYIIVIFLLAVVLITYLKLLDYCFINYPIGIYIGRTIGLLAGLYLAFRWMFYISFIVDDNSGPIESLTQSFRLSDNNLWKIIGLMLIILLFIAIPVQIAQFFPAATLAIIITYPFVNIVLIVAYRKLIYSHMDVDDDVTETI</sequence>
<accession>A0A1Q5ZVM1</accession>
<name>A0A1Q5ZVM1_9SPHI</name>